<gene>
    <name evidence="1" type="ORF">EYF80_035379</name>
</gene>
<accession>A0A4Z2GMF9</accession>
<comment type="caution">
    <text evidence="1">The sequence shown here is derived from an EMBL/GenBank/DDBJ whole genome shotgun (WGS) entry which is preliminary data.</text>
</comment>
<dbReference type="Proteomes" id="UP000314294">
    <property type="component" value="Unassembled WGS sequence"/>
</dbReference>
<organism evidence="1 2">
    <name type="scientific">Liparis tanakae</name>
    <name type="common">Tanaka's snailfish</name>
    <dbReference type="NCBI Taxonomy" id="230148"/>
    <lineage>
        <taxon>Eukaryota</taxon>
        <taxon>Metazoa</taxon>
        <taxon>Chordata</taxon>
        <taxon>Craniata</taxon>
        <taxon>Vertebrata</taxon>
        <taxon>Euteleostomi</taxon>
        <taxon>Actinopterygii</taxon>
        <taxon>Neopterygii</taxon>
        <taxon>Teleostei</taxon>
        <taxon>Neoteleostei</taxon>
        <taxon>Acanthomorphata</taxon>
        <taxon>Eupercaria</taxon>
        <taxon>Perciformes</taxon>
        <taxon>Cottioidei</taxon>
        <taxon>Cottales</taxon>
        <taxon>Liparidae</taxon>
        <taxon>Liparis</taxon>
    </lineage>
</organism>
<evidence type="ECO:0000313" key="2">
    <source>
        <dbReference type="Proteomes" id="UP000314294"/>
    </source>
</evidence>
<dbReference type="AlphaFoldDB" id="A0A4Z2GMF9"/>
<proteinExistence type="predicted"/>
<dbReference type="EMBL" id="SRLO01000485">
    <property type="protein sequence ID" value="TNN54410.1"/>
    <property type="molecule type" value="Genomic_DNA"/>
</dbReference>
<keyword evidence="2" id="KW-1185">Reference proteome</keyword>
<reference evidence="1 2" key="1">
    <citation type="submission" date="2019-03" db="EMBL/GenBank/DDBJ databases">
        <title>First draft genome of Liparis tanakae, snailfish: a comprehensive survey of snailfish specific genes.</title>
        <authorList>
            <person name="Kim W."/>
            <person name="Song I."/>
            <person name="Jeong J.-H."/>
            <person name="Kim D."/>
            <person name="Kim S."/>
            <person name="Ryu S."/>
            <person name="Song J.Y."/>
            <person name="Lee S.K."/>
        </authorList>
    </citation>
    <scope>NUCLEOTIDE SEQUENCE [LARGE SCALE GENOMIC DNA]</scope>
    <source>
        <tissue evidence="1">Muscle</tissue>
    </source>
</reference>
<sequence length="66" mass="7906">MWCFHYFGHWGKATEGRICCFDLSQILISQLLHWRQQLLRDDKLRCKDDGYYFSVVEAVCRSFTAL</sequence>
<name>A0A4Z2GMF9_9TELE</name>
<evidence type="ECO:0000313" key="1">
    <source>
        <dbReference type="EMBL" id="TNN54410.1"/>
    </source>
</evidence>
<protein>
    <submittedName>
        <fullName evidence="1">Uncharacterized protein</fullName>
    </submittedName>
</protein>